<comment type="subunit">
    <text evidence="1">Homotetramer.</text>
</comment>
<dbReference type="Gene3D" id="3.30.1300.20">
    <property type="entry name" value="7,8-dihydroneopterin aldolase (MptD)"/>
    <property type="match status" value="1"/>
</dbReference>
<comment type="pathway">
    <text evidence="1">Cofactor biosynthesis; 5,6,7,8-tetrahydromethanopterin biosynthesis.</text>
</comment>
<dbReference type="HOGENOM" id="CLU_149105_1_0_2"/>
<dbReference type="UniPathway" id="UPA00065"/>
<dbReference type="HAMAP" id="MF_02130">
    <property type="entry name" value="DHNA_arch"/>
    <property type="match status" value="1"/>
</dbReference>
<reference evidence="3 4" key="1">
    <citation type="submission" date="2015-04" db="EMBL/GenBank/DDBJ databases">
        <title>The complete genome sequence of the hyperthermophilic, obligate iron-reducing archaeon Geoglobus ahangari strain 234T.</title>
        <authorList>
            <person name="Manzella M.P."/>
            <person name="Holmes D.E."/>
            <person name="Rocheleau J.M."/>
            <person name="Chung A."/>
            <person name="Reguera G."/>
            <person name="Kashefi K."/>
        </authorList>
    </citation>
    <scope>NUCLEOTIDE SEQUENCE [LARGE SCALE GENOMIC DNA]</scope>
    <source>
        <strain evidence="3 4">234</strain>
    </source>
</reference>
<dbReference type="InterPro" id="IPR027508">
    <property type="entry name" value="DHN_aldolase_MptD"/>
</dbReference>
<dbReference type="RefSeq" id="WP_048094222.1">
    <property type="nucleotide sequence ID" value="NZ_CP011267.1"/>
</dbReference>
<accession>A0A0F7IG57</accession>
<dbReference type="EC" id="4.1.2.25" evidence="1"/>
<dbReference type="EMBL" id="CP011267">
    <property type="protein sequence ID" value="AKG92514.1"/>
    <property type="molecule type" value="Genomic_DNA"/>
</dbReference>
<dbReference type="GO" id="GO:2001118">
    <property type="term" value="P:tetrahydromethanopterin biosynthetic process"/>
    <property type="evidence" value="ECO:0007669"/>
    <property type="project" value="UniProtKB-UniRule"/>
</dbReference>
<dbReference type="GeneID" id="24802715"/>
<evidence type="ECO:0000313" key="4">
    <source>
        <dbReference type="Proteomes" id="UP000034723"/>
    </source>
</evidence>
<dbReference type="SUPFAM" id="SSF143560">
    <property type="entry name" value="MK0786-like"/>
    <property type="match status" value="1"/>
</dbReference>
<dbReference type="Proteomes" id="UP000034723">
    <property type="component" value="Chromosome"/>
</dbReference>
<dbReference type="InParanoid" id="A0A0F7IG57"/>
<name>A0A0F7IG57_9EURY</name>
<protein>
    <recommendedName>
        <fullName evidence="1">Dihydroneopterin aldolase</fullName>
        <shortName evidence="1">DHNA</shortName>
        <ecNumber evidence="1">4.1.2.25</ecNumber>
    </recommendedName>
    <alternativeName>
        <fullName evidence="1">7,8-dihydroneopterin aldolase</fullName>
    </alternativeName>
</protein>
<keyword evidence="1" id="KW-0456">Lyase</keyword>
<dbReference type="FunCoup" id="A0A0F7IG57">
    <property type="interactions" value="5"/>
</dbReference>
<comment type="function">
    <text evidence="1">Catalyzes the conversion of 7,8-dihydroneopterin (H2Neo) to 6-hydroxymethyl-7,8-dihydropterin (6-HMD).</text>
</comment>
<dbReference type="STRING" id="113653.GAH_00127"/>
<sequence>MKEVAAFEVGIKLGALFHQFIGAPVSLKNAEILEKAMESCVMLQPYVVSAEVRINREKLKEKLSGFNYCSLDGEMLQARVEVEVEGEKVTGVLEWDEEKRYPLMRLIR</sequence>
<dbReference type="GO" id="GO:0004150">
    <property type="term" value="F:dihydroneopterin aldolase activity"/>
    <property type="evidence" value="ECO:0007669"/>
    <property type="project" value="UniProtKB-UniRule"/>
</dbReference>
<dbReference type="KEGG" id="gah:GAH_00127"/>
<dbReference type="AlphaFoldDB" id="A0A0F7IG57"/>
<dbReference type="PATRIC" id="fig|113653.22.peg.126"/>
<comment type="similarity">
    <text evidence="1">Belongs to the archaeal dihydroneopterin aldolase family.</text>
</comment>
<keyword evidence="4" id="KW-1185">Reference proteome</keyword>
<evidence type="ECO:0000313" key="3">
    <source>
        <dbReference type="EMBL" id="AKG92514.1"/>
    </source>
</evidence>
<dbReference type="InterPro" id="IPR007181">
    <property type="entry name" value="MtpD_C"/>
</dbReference>
<proteinExistence type="inferred from homology"/>
<feature type="domain" description="Dihydroneopterin aldolase MtpD C-terminal" evidence="2">
    <location>
        <begin position="2"/>
        <end position="106"/>
    </location>
</feature>
<dbReference type="Pfam" id="PF04038">
    <property type="entry name" value="DHNA"/>
    <property type="match status" value="1"/>
</dbReference>
<feature type="binding site" evidence="1">
    <location>
        <position position="104"/>
    </location>
    <ligand>
        <name>substrate</name>
    </ligand>
</feature>
<gene>
    <name evidence="1" type="primary">mptD</name>
    <name evidence="3" type="ORF">GAH_00127</name>
</gene>
<comment type="catalytic activity">
    <reaction evidence="1">
        <text>7,8-dihydroneopterin = 6-hydroxymethyl-7,8-dihydropterin + glycolaldehyde</text>
        <dbReference type="Rhea" id="RHEA:10540"/>
        <dbReference type="ChEBI" id="CHEBI:17001"/>
        <dbReference type="ChEBI" id="CHEBI:17071"/>
        <dbReference type="ChEBI" id="CHEBI:44841"/>
        <dbReference type="EC" id="4.1.2.25"/>
    </reaction>
</comment>
<feature type="binding site" evidence="1">
    <location>
        <position position="8"/>
    </location>
    <ligand>
        <name>substrate</name>
    </ligand>
</feature>
<dbReference type="InterPro" id="IPR036839">
    <property type="entry name" value="MptD_sf"/>
</dbReference>
<evidence type="ECO:0000256" key="1">
    <source>
        <dbReference type="HAMAP-Rule" id="MF_02130"/>
    </source>
</evidence>
<organism evidence="3 4">
    <name type="scientific">Geoglobus ahangari</name>
    <dbReference type="NCBI Taxonomy" id="113653"/>
    <lineage>
        <taxon>Archaea</taxon>
        <taxon>Methanobacteriati</taxon>
        <taxon>Methanobacteriota</taxon>
        <taxon>Archaeoglobi</taxon>
        <taxon>Archaeoglobales</taxon>
        <taxon>Archaeoglobaceae</taxon>
        <taxon>Geoglobus</taxon>
    </lineage>
</organism>
<evidence type="ECO:0000259" key="2">
    <source>
        <dbReference type="Pfam" id="PF04038"/>
    </source>
</evidence>
<dbReference type="OrthoDB" id="132689at2157"/>